<dbReference type="AlphaFoldDB" id="A0A1R3T3N5"/>
<accession>A0A1R3T3N5</accession>
<evidence type="ECO:0000313" key="1">
    <source>
        <dbReference type="EMBL" id="SCD20639.1"/>
    </source>
</evidence>
<dbReference type="GO" id="GO:0010181">
    <property type="term" value="F:FMN binding"/>
    <property type="evidence" value="ECO:0007669"/>
    <property type="project" value="InterPro"/>
</dbReference>
<dbReference type="KEGG" id="psac:PSM36_1823"/>
<name>A0A1R3T3N5_9BACT</name>
<dbReference type="SUPFAM" id="SSF52218">
    <property type="entry name" value="Flavoproteins"/>
    <property type="match status" value="1"/>
</dbReference>
<dbReference type="Gene3D" id="3.40.50.360">
    <property type="match status" value="1"/>
</dbReference>
<dbReference type="Proteomes" id="UP000187464">
    <property type="component" value="Chromosome I"/>
</dbReference>
<dbReference type="NCBIfam" id="TIGR00333">
    <property type="entry name" value="nrdI"/>
    <property type="match status" value="1"/>
</dbReference>
<dbReference type="Pfam" id="PF07972">
    <property type="entry name" value="Flavodoxin_NdrI"/>
    <property type="match status" value="1"/>
</dbReference>
<proteinExistence type="predicted"/>
<organism evidence="1 2">
    <name type="scientific">Proteiniphilum saccharofermentans</name>
    <dbReference type="NCBI Taxonomy" id="1642647"/>
    <lineage>
        <taxon>Bacteria</taxon>
        <taxon>Pseudomonadati</taxon>
        <taxon>Bacteroidota</taxon>
        <taxon>Bacteroidia</taxon>
        <taxon>Bacteroidales</taxon>
        <taxon>Dysgonomonadaceae</taxon>
        <taxon>Proteiniphilum</taxon>
    </lineage>
</organism>
<dbReference type="PIRSF" id="PIRSF005087">
    <property type="entry name" value="NrdI"/>
    <property type="match status" value="1"/>
</dbReference>
<dbReference type="STRING" id="1642647.PSM36_1823"/>
<dbReference type="InterPro" id="IPR029039">
    <property type="entry name" value="Flavoprotein-like_sf"/>
</dbReference>
<evidence type="ECO:0000313" key="2">
    <source>
        <dbReference type="Proteomes" id="UP000187464"/>
    </source>
</evidence>
<protein>
    <submittedName>
        <fullName evidence="1">Uncharacterized protein</fullName>
    </submittedName>
</protein>
<dbReference type="InterPro" id="IPR004465">
    <property type="entry name" value="RNR_NrdI"/>
</dbReference>
<dbReference type="PANTHER" id="PTHR37297">
    <property type="entry name" value="PROTEIN NRDI"/>
    <property type="match status" value="1"/>
</dbReference>
<keyword evidence="2" id="KW-1185">Reference proteome</keyword>
<dbReference type="RefSeq" id="WP_076930617.1">
    <property type="nucleotide sequence ID" value="NZ_LT605205.1"/>
</dbReference>
<dbReference type="EMBL" id="LT605205">
    <property type="protein sequence ID" value="SCD20639.1"/>
    <property type="molecule type" value="Genomic_DNA"/>
</dbReference>
<reference evidence="1 2" key="1">
    <citation type="submission" date="2016-08" db="EMBL/GenBank/DDBJ databases">
        <authorList>
            <person name="Seilhamer J.J."/>
        </authorList>
    </citation>
    <scope>NUCLEOTIDE SEQUENCE [LARGE SCALE GENOMIC DNA]</scope>
    <source>
        <strain evidence="1">M3/6</strain>
    </source>
</reference>
<gene>
    <name evidence="1" type="ORF">PSM36_1823</name>
</gene>
<sequence>MTIYYDSRTGNVERFVRKVSARTGWQCLKISEDLIVSSPGHLITYTTKIGQVPYSTGRFMQANSPFILTVSSSGNMNWGANFAVAADKIATRYGIPLLLKFELSGLERDVNAYIEKVNAYKAQLQALVM</sequence>
<dbReference type="PANTHER" id="PTHR37297:SF1">
    <property type="entry name" value="PROTEIN NRDI"/>
    <property type="match status" value="1"/>
</dbReference>